<dbReference type="EMBL" id="JADNRY010000676">
    <property type="protein sequence ID" value="KAF9030157.1"/>
    <property type="molecule type" value="Genomic_DNA"/>
</dbReference>
<sequence>NRGGAYIVAELDGTVWRKPVGAFHLIPYQACLTLQIPNIEEFIDLPTKELDHMVESDDSFKEDIAGYYDE</sequence>
<dbReference type="AlphaFoldDB" id="A0A9P5TX19"/>
<keyword evidence="2" id="KW-1185">Reference proteome</keyword>
<comment type="caution">
    <text evidence="1">The sequence shown here is derived from an EMBL/GenBank/DDBJ whole genome shotgun (WGS) entry which is preliminary data.</text>
</comment>
<organism evidence="1 2">
    <name type="scientific">Rhodocollybia butyracea</name>
    <dbReference type="NCBI Taxonomy" id="206335"/>
    <lineage>
        <taxon>Eukaryota</taxon>
        <taxon>Fungi</taxon>
        <taxon>Dikarya</taxon>
        <taxon>Basidiomycota</taxon>
        <taxon>Agaricomycotina</taxon>
        <taxon>Agaricomycetes</taxon>
        <taxon>Agaricomycetidae</taxon>
        <taxon>Agaricales</taxon>
        <taxon>Marasmiineae</taxon>
        <taxon>Omphalotaceae</taxon>
        <taxon>Rhodocollybia</taxon>
    </lineage>
</organism>
<name>A0A9P5TX19_9AGAR</name>
<reference evidence="1" key="1">
    <citation type="submission" date="2020-11" db="EMBL/GenBank/DDBJ databases">
        <authorList>
            <consortium name="DOE Joint Genome Institute"/>
            <person name="Ahrendt S."/>
            <person name="Riley R."/>
            <person name="Andreopoulos W."/>
            <person name="Labutti K."/>
            <person name="Pangilinan J."/>
            <person name="Ruiz-Duenas F.J."/>
            <person name="Barrasa J.M."/>
            <person name="Sanchez-Garcia M."/>
            <person name="Camarero S."/>
            <person name="Miyauchi S."/>
            <person name="Serrano A."/>
            <person name="Linde D."/>
            <person name="Babiker R."/>
            <person name="Drula E."/>
            <person name="Ayuso-Fernandez I."/>
            <person name="Pacheco R."/>
            <person name="Padilla G."/>
            <person name="Ferreira P."/>
            <person name="Barriuso J."/>
            <person name="Kellner H."/>
            <person name="Castanera R."/>
            <person name="Alfaro M."/>
            <person name="Ramirez L."/>
            <person name="Pisabarro A.G."/>
            <person name="Kuo A."/>
            <person name="Tritt A."/>
            <person name="Lipzen A."/>
            <person name="He G."/>
            <person name="Yan M."/>
            <person name="Ng V."/>
            <person name="Cullen D."/>
            <person name="Martin F."/>
            <person name="Rosso M.-N."/>
            <person name="Henrissat B."/>
            <person name="Hibbett D."/>
            <person name="Martinez A.T."/>
            <person name="Grigoriev I.V."/>
        </authorList>
    </citation>
    <scope>NUCLEOTIDE SEQUENCE</scope>
    <source>
        <strain evidence="1">AH 40177</strain>
    </source>
</reference>
<evidence type="ECO:0000313" key="2">
    <source>
        <dbReference type="Proteomes" id="UP000772434"/>
    </source>
</evidence>
<feature type="non-terminal residue" evidence="1">
    <location>
        <position position="70"/>
    </location>
</feature>
<evidence type="ECO:0000313" key="1">
    <source>
        <dbReference type="EMBL" id="KAF9030157.1"/>
    </source>
</evidence>
<accession>A0A9P5TX19</accession>
<proteinExistence type="predicted"/>
<gene>
    <name evidence="1" type="ORF">BDP27DRAFT_1197739</name>
</gene>
<dbReference type="OrthoDB" id="8023605at2759"/>
<dbReference type="Proteomes" id="UP000772434">
    <property type="component" value="Unassembled WGS sequence"/>
</dbReference>
<feature type="non-terminal residue" evidence="1">
    <location>
        <position position="1"/>
    </location>
</feature>
<protein>
    <submittedName>
        <fullName evidence="1">Uncharacterized protein</fullName>
    </submittedName>
</protein>